<feature type="transmembrane region" description="Helical" evidence="6">
    <location>
        <begin position="256"/>
        <end position="275"/>
    </location>
</feature>
<comment type="subcellular location">
    <subcellularLocation>
        <location evidence="1">Membrane</location>
        <topology evidence="1">Multi-pass membrane protein</topology>
    </subcellularLocation>
</comment>
<feature type="transmembrane region" description="Helical" evidence="6">
    <location>
        <begin position="105"/>
        <end position="123"/>
    </location>
</feature>
<evidence type="ECO:0000313" key="9">
    <source>
        <dbReference type="Proteomes" id="UP000192343"/>
    </source>
</evidence>
<evidence type="ECO:0000256" key="2">
    <source>
        <dbReference type="ARBA" id="ARBA00007362"/>
    </source>
</evidence>
<dbReference type="PANTHER" id="PTHR32322">
    <property type="entry name" value="INNER MEMBRANE TRANSPORTER"/>
    <property type="match status" value="1"/>
</dbReference>
<keyword evidence="3 6" id="KW-0812">Transmembrane</keyword>
<dbReference type="InterPro" id="IPR050638">
    <property type="entry name" value="AA-Vitamin_Transporters"/>
</dbReference>
<evidence type="ECO:0000256" key="5">
    <source>
        <dbReference type="ARBA" id="ARBA00023136"/>
    </source>
</evidence>
<feature type="transmembrane region" description="Helical" evidence="6">
    <location>
        <begin position="132"/>
        <end position="150"/>
    </location>
</feature>
<comment type="similarity">
    <text evidence="2">Belongs to the EamA transporter family.</text>
</comment>
<feature type="transmembrane region" description="Helical" evidence="6">
    <location>
        <begin position="79"/>
        <end position="99"/>
    </location>
</feature>
<dbReference type="AlphaFoldDB" id="A0A1Y1RXG6"/>
<dbReference type="PANTHER" id="PTHR32322:SF2">
    <property type="entry name" value="EAMA DOMAIN-CONTAINING PROTEIN"/>
    <property type="match status" value="1"/>
</dbReference>
<evidence type="ECO:0000259" key="7">
    <source>
        <dbReference type="Pfam" id="PF00892"/>
    </source>
</evidence>
<name>A0A1Y1RXG6_9SPIO</name>
<dbReference type="InterPro" id="IPR000620">
    <property type="entry name" value="EamA_dom"/>
</dbReference>
<dbReference type="Proteomes" id="UP000192343">
    <property type="component" value="Unassembled WGS sequence"/>
</dbReference>
<evidence type="ECO:0000313" key="8">
    <source>
        <dbReference type="EMBL" id="ORC34945.1"/>
    </source>
</evidence>
<evidence type="ECO:0000256" key="1">
    <source>
        <dbReference type="ARBA" id="ARBA00004141"/>
    </source>
</evidence>
<feature type="domain" description="EamA" evidence="7">
    <location>
        <begin position="161"/>
        <end position="296"/>
    </location>
</feature>
<dbReference type="InterPro" id="IPR037185">
    <property type="entry name" value="EmrE-like"/>
</dbReference>
<dbReference type="STRING" id="1963862.B4O97_11455"/>
<protein>
    <recommendedName>
        <fullName evidence="7">EamA domain-containing protein</fullName>
    </recommendedName>
</protein>
<keyword evidence="4 6" id="KW-1133">Transmembrane helix</keyword>
<evidence type="ECO:0000256" key="6">
    <source>
        <dbReference type="SAM" id="Phobius"/>
    </source>
</evidence>
<evidence type="ECO:0000256" key="3">
    <source>
        <dbReference type="ARBA" id="ARBA00022692"/>
    </source>
</evidence>
<dbReference type="RefSeq" id="WP_083050957.1">
    <property type="nucleotide sequence ID" value="NZ_MWQY01000011.1"/>
</dbReference>
<reference evidence="8 9" key="1">
    <citation type="submission" date="2017-03" db="EMBL/GenBank/DDBJ databases">
        <title>Draft Genome sequence of Marispirochaeta sp. strain JC444.</title>
        <authorList>
            <person name="Shivani Y."/>
            <person name="Subhash Y."/>
            <person name="Sasikala C."/>
            <person name="Ramana C."/>
        </authorList>
    </citation>
    <scope>NUCLEOTIDE SEQUENCE [LARGE SCALE GENOMIC DNA]</scope>
    <source>
        <strain evidence="8 9">JC444</strain>
    </source>
</reference>
<feature type="transmembrane region" description="Helical" evidence="6">
    <location>
        <begin position="9"/>
        <end position="28"/>
    </location>
</feature>
<dbReference type="GO" id="GO:0016020">
    <property type="term" value="C:membrane"/>
    <property type="evidence" value="ECO:0007669"/>
    <property type="project" value="UniProtKB-SubCell"/>
</dbReference>
<evidence type="ECO:0000256" key="4">
    <source>
        <dbReference type="ARBA" id="ARBA00022989"/>
    </source>
</evidence>
<dbReference type="SUPFAM" id="SSF103481">
    <property type="entry name" value="Multidrug resistance efflux transporter EmrE"/>
    <property type="match status" value="1"/>
</dbReference>
<proteinExistence type="inferred from homology"/>
<dbReference type="EMBL" id="MWQY01000011">
    <property type="protein sequence ID" value="ORC34945.1"/>
    <property type="molecule type" value="Genomic_DNA"/>
</dbReference>
<feature type="domain" description="EamA" evidence="7">
    <location>
        <begin position="7"/>
        <end position="147"/>
    </location>
</feature>
<feature type="transmembrane region" description="Helical" evidence="6">
    <location>
        <begin position="162"/>
        <end position="184"/>
    </location>
</feature>
<feature type="transmembrane region" description="Helical" evidence="6">
    <location>
        <begin position="191"/>
        <end position="211"/>
    </location>
</feature>
<gene>
    <name evidence="8" type="ORF">B4O97_11455</name>
</gene>
<feature type="transmembrane region" description="Helical" evidence="6">
    <location>
        <begin position="223"/>
        <end position="244"/>
    </location>
</feature>
<dbReference type="Pfam" id="PF00892">
    <property type="entry name" value="EamA"/>
    <property type="match status" value="2"/>
</dbReference>
<keyword evidence="9" id="KW-1185">Reference proteome</keyword>
<feature type="transmembrane region" description="Helical" evidence="6">
    <location>
        <begin position="40"/>
        <end position="58"/>
    </location>
</feature>
<keyword evidence="5 6" id="KW-0472">Membrane</keyword>
<comment type="caution">
    <text evidence="8">The sequence shown here is derived from an EMBL/GenBank/DDBJ whole genome shotgun (WGS) entry which is preliminary data.</text>
</comment>
<accession>A0A1Y1RXG6</accession>
<organism evidence="8 9">
    <name type="scientific">Marispirochaeta aestuarii</name>
    <dbReference type="NCBI Taxonomy" id="1963862"/>
    <lineage>
        <taxon>Bacteria</taxon>
        <taxon>Pseudomonadati</taxon>
        <taxon>Spirochaetota</taxon>
        <taxon>Spirochaetia</taxon>
        <taxon>Spirochaetales</taxon>
        <taxon>Spirochaetaceae</taxon>
        <taxon>Marispirochaeta</taxon>
    </lineage>
</organism>
<sequence length="307" mass="33256">MQSSYRRAIILNLSASVVWASTSVMIRYVSAGFPVMFQSFARYLASLMVLWPLFFSAAPLEERRHVGANLAHLLPRMALIALMNFGFQAAYTGALYILYPGLAMLIYQSAAIFSVLLGFLFFADERSLLKRPLFYTGLAAAAAGVLLTVSPGSGGSSAPLTGVILVLAAALSWAGLTTMVRAWLPGFSPYFVNAAVFTFVTPLFLASHLLIEGPQVQFQASFSMWTVMILSGLIGIGLGHSLFYRSVPHLGVSLSNILQLTRPFFAAVFSFLIFGERLSPQQILGGLLLIGGAYSVTILRREKKHAG</sequence>
<feature type="transmembrane region" description="Helical" evidence="6">
    <location>
        <begin position="281"/>
        <end position="299"/>
    </location>
</feature>